<organism evidence="19 20">
    <name type="scientific">Dioscorea cayennensis subsp. rotundata</name>
    <name type="common">White Guinea yam</name>
    <name type="synonym">Dioscorea rotundata</name>
    <dbReference type="NCBI Taxonomy" id="55577"/>
    <lineage>
        <taxon>Eukaryota</taxon>
        <taxon>Viridiplantae</taxon>
        <taxon>Streptophyta</taxon>
        <taxon>Embryophyta</taxon>
        <taxon>Tracheophyta</taxon>
        <taxon>Spermatophyta</taxon>
        <taxon>Magnoliopsida</taxon>
        <taxon>Liliopsida</taxon>
        <taxon>Dioscoreales</taxon>
        <taxon>Dioscoreaceae</taxon>
        <taxon>Dioscorea</taxon>
    </lineage>
</organism>
<feature type="binding site" evidence="14">
    <location>
        <position position="101"/>
    </location>
    <ligand>
        <name>Ca(2+)</name>
        <dbReference type="ChEBI" id="CHEBI:29108"/>
        <label>1</label>
    </ligand>
</feature>
<dbReference type="FunFam" id="1.10.420.10:FF:000007">
    <property type="entry name" value="Peroxidase"/>
    <property type="match status" value="1"/>
</dbReference>
<dbReference type="PANTHER" id="PTHR31517">
    <property type="match status" value="1"/>
</dbReference>
<dbReference type="GO" id="GO:0006979">
    <property type="term" value="P:response to oxidative stress"/>
    <property type="evidence" value="ECO:0007669"/>
    <property type="project" value="UniProtKB-UniRule"/>
</dbReference>
<keyword evidence="19" id="KW-1185">Reference proteome</keyword>
<evidence type="ECO:0000313" key="20">
    <source>
        <dbReference type="RefSeq" id="XP_039123716.1"/>
    </source>
</evidence>
<feature type="binding site" evidence="14">
    <location>
        <position position="107"/>
    </location>
    <ligand>
        <name>Ca(2+)</name>
        <dbReference type="ChEBI" id="CHEBI:29108"/>
        <label>1</label>
    </ligand>
</feature>
<feature type="binding site" evidence="14">
    <location>
        <position position="116"/>
    </location>
    <ligand>
        <name>Ca(2+)</name>
        <dbReference type="ChEBI" id="CHEBI:29108"/>
        <label>1</label>
    </ligand>
</feature>
<evidence type="ECO:0000256" key="14">
    <source>
        <dbReference type="PIRSR" id="PIRSR600823-3"/>
    </source>
</evidence>
<evidence type="ECO:0000259" key="18">
    <source>
        <dbReference type="PROSITE" id="PS50873"/>
    </source>
</evidence>
<feature type="binding site" description="axial binding residue" evidence="14">
    <location>
        <position position="220"/>
    </location>
    <ligand>
        <name>heme b</name>
        <dbReference type="ChEBI" id="CHEBI:60344"/>
    </ligand>
    <ligandPart>
        <name>Fe</name>
        <dbReference type="ChEBI" id="CHEBI:18248"/>
    </ligandPart>
</feature>
<evidence type="ECO:0000256" key="4">
    <source>
        <dbReference type="ARBA" id="ARBA00022617"/>
    </source>
</evidence>
<keyword evidence="3 17" id="KW-0575">Peroxidase</keyword>
<dbReference type="PRINTS" id="PR00461">
    <property type="entry name" value="PLPEROXIDASE"/>
</dbReference>
<dbReference type="PANTHER" id="PTHR31517:SF81">
    <property type="entry name" value="PEROXIDASE"/>
    <property type="match status" value="1"/>
</dbReference>
<dbReference type="Gene3D" id="1.10.420.10">
    <property type="entry name" value="Peroxidase, domain 2"/>
    <property type="match status" value="1"/>
</dbReference>
<keyword evidence="10 16" id="KW-1015">Disulfide bond</keyword>
<feature type="domain" description="Plant heme peroxidase family profile" evidence="18">
    <location>
        <begin position="56"/>
        <end position="350"/>
    </location>
</feature>
<dbReference type="PRINTS" id="PR00458">
    <property type="entry name" value="PEROXIDASE"/>
</dbReference>
<dbReference type="InterPro" id="IPR010255">
    <property type="entry name" value="Haem_peroxidase_sf"/>
</dbReference>
<feature type="site" description="Transition state stabilizer" evidence="15">
    <location>
        <position position="93"/>
    </location>
</feature>
<feature type="binding site" evidence="14">
    <location>
        <position position="273"/>
    </location>
    <ligand>
        <name>Ca(2+)</name>
        <dbReference type="ChEBI" id="CHEBI:29108"/>
        <label>2</label>
    </ligand>
</feature>
<evidence type="ECO:0000256" key="11">
    <source>
        <dbReference type="ARBA" id="ARBA00023324"/>
    </source>
</evidence>
<feature type="disulfide bond" evidence="16">
    <location>
        <begin position="66"/>
        <end position="142"/>
    </location>
</feature>
<comment type="cofactor">
    <cofactor evidence="14 17">
        <name>Ca(2+)</name>
        <dbReference type="ChEBI" id="CHEBI:29108"/>
    </cofactor>
    <text evidence="14 17">Binds 2 calcium ions per subunit.</text>
</comment>
<dbReference type="InterPro" id="IPR033905">
    <property type="entry name" value="Secretory_peroxidase"/>
</dbReference>
<protein>
    <recommendedName>
        <fullName evidence="2 17">Peroxidase</fullName>
        <ecNumber evidence="2 17">1.11.1.7</ecNumber>
    </recommendedName>
</protein>
<evidence type="ECO:0000256" key="15">
    <source>
        <dbReference type="PIRSR" id="PIRSR600823-4"/>
    </source>
</evidence>
<dbReference type="GO" id="GO:0020037">
    <property type="term" value="F:heme binding"/>
    <property type="evidence" value="ECO:0007669"/>
    <property type="project" value="UniProtKB-UniRule"/>
</dbReference>
<dbReference type="InterPro" id="IPR000823">
    <property type="entry name" value="Peroxidase_pln"/>
</dbReference>
<keyword evidence="5 14" id="KW-0479">Metal-binding</keyword>
<evidence type="ECO:0000256" key="2">
    <source>
        <dbReference type="ARBA" id="ARBA00012313"/>
    </source>
</evidence>
<dbReference type="AlphaFoldDB" id="A0AB40B8Y1"/>
<evidence type="ECO:0000256" key="17">
    <source>
        <dbReference type="RuleBase" id="RU362060"/>
    </source>
</evidence>
<feature type="disulfide bond" evidence="16">
    <location>
        <begin position="148"/>
        <end position="346"/>
    </location>
</feature>
<dbReference type="CDD" id="cd00693">
    <property type="entry name" value="secretory_peroxidase"/>
    <property type="match status" value="1"/>
</dbReference>
<feature type="active site" description="Proton acceptor" evidence="12">
    <location>
        <position position="97"/>
    </location>
</feature>
<comment type="subcellular location">
    <subcellularLocation>
        <location evidence="17">Secreted</location>
    </subcellularLocation>
</comment>
<dbReference type="GO" id="GO:0042744">
    <property type="term" value="P:hydrogen peroxide catabolic process"/>
    <property type="evidence" value="ECO:0007669"/>
    <property type="project" value="UniProtKB-KW"/>
</dbReference>
<comment type="similarity">
    <text evidence="17">Belongs to the peroxidase family. Classical plant (class III) peroxidase subfamily.</text>
</comment>
<feature type="binding site" evidence="14">
    <location>
        <position position="280"/>
    </location>
    <ligand>
        <name>Ca(2+)</name>
        <dbReference type="ChEBI" id="CHEBI:29108"/>
        <label>2</label>
    </ligand>
</feature>
<name>A0AB40B8Y1_DIOCR</name>
<dbReference type="GeneID" id="120260339"/>
<dbReference type="GO" id="GO:0140825">
    <property type="term" value="F:lactoperoxidase activity"/>
    <property type="evidence" value="ECO:0007669"/>
    <property type="project" value="UniProtKB-EC"/>
</dbReference>
<evidence type="ECO:0000256" key="10">
    <source>
        <dbReference type="ARBA" id="ARBA00023157"/>
    </source>
</evidence>
<dbReference type="SUPFAM" id="SSF48113">
    <property type="entry name" value="Heme-dependent peroxidases"/>
    <property type="match status" value="1"/>
</dbReference>
<evidence type="ECO:0000256" key="7">
    <source>
        <dbReference type="ARBA" id="ARBA00022837"/>
    </source>
</evidence>
<dbReference type="RefSeq" id="XP_039123716.1">
    <property type="nucleotide sequence ID" value="XM_039267782.1"/>
</dbReference>
<feature type="binding site" evidence="14">
    <location>
        <position position="105"/>
    </location>
    <ligand>
        <name>Ca(2+)</name>
        <dbReference type="ChEBI" id="CHEBI:29108"/>
        <label>1</label>
    </ligand>
</feature>
<evidence type="ECO:0000256" key="6">
    <source>
        <dbReference type="ARBA" id="ARBA00022729"/>
    </source>
</evidence>
<keyword evidence="6" id="KW-0732">Signal</keyword>
<comment type="cofactor">
    <cofactor evidence="14 17">
        <name>heme b</name>
        <dbReference type="ChEBI" id="CHEBI:60344"/>
    </cofactor>
    <text evidence="14 17">Binds 1 heme b (iron(II)-protoporphyrin IX) group per subunit.</text>
</comment>
<feature type="binding site" evidence="14">
    <location>
        <position position="98"/>
    </location>
    <ligand>
        <name>Ca(2+)</name>
        <dbReference type="ChEBI" id="CHEBI:29108"/>
        <label>1</label>
    </ligand>
</feature>
<dbReference type="InterPro" id="IPR002016">
    <property type="entry name" value="Haem_peroxidase"/>
</dbReference>
<feature type="binding site" evidence="14">
    <location>
        <position position="103"/>
    </location>
    <ligand>
        <name>Ca(2+)</name>
        <dbReference type="ChEBI" id="CHEBI:29108"/>
        <label>1</label>
    </ligand>
</feature>
<feature type="disulfide bond" evidence="16">
    <location>
        <begin position="99"/>
        <end position="104"/>
    </location>
</feature>
<evidence type="ECO:0000256" key="9">
    <source>
        <dbReference type="ARBA" id="ARBA00023004"/>
    </source>
</evidence>
<reference evidence="20" key="1">
    <citation type="submission" date="2025-08" db="UniProtKB">
        <authorList>
            <consortium name="RefSeq"/>
        </authorList>
    </citation>
    <scope>IDENTIFICATION</scope>
</reference>
<feature type="disulfide bond" evidence="16">
    <location>
        <begin position="227"/>
        <end position="258"/>
    </location>
</feature>
<evidence type="ECO:0000256" key="1">
    <source>
        <dbReference type="ARBA" id="ARBA00000189"/>
    </source>
</evidence>
<dbReference type="GO" id="GO:0046872">
    <property type="term" value="F:metal ion binding"/>
    <property type="evidence" value="ECO:0007669"/>
    <property type="project" value="UniProtKB-UniRule"/>
</dbReference>
<comment type="function">
    <text evidence="17">Removal of H(2)O(2), oxidation of toxic reductants, biosynthesis and degradation of lignin, suberization, auxin catabolism, response to environmental stresses such as wounding, pathogen attack and oxidative stress.</text>
</comment>
<evidence type="ECO:0000256" key="5">
    <source>
        <dbReference type="ARBA" id="ARBA00022723"/>
    </source>
</evidence>
<evidence type="ECO:0000256" key="13">
    <source>
        <dbReference type="PIRSR" id="PIRSR600823-2"/>
    </source>
</evidence>
<evidence type="ECO:0000256" key="8">
    <source>
        <dbReference type="ARBA" id="ARBA00023002"/>
    </source>
</evidence>
<evidence type="ECO:0000256" key="3">
    <source>
        <dbReference type="ARBA" id="ARBA00022559"/>
    </source>
</evidence>
<evidence type="ECO:0000256" key="12">
    <source>
        <dbReference type="PIRSR" id="PIRSR600823-1"/>
    </source>
</evidence>
<dbReference type="PROSITE" id="PS50873">
    <property type="entry name" value="PEROXIDASE_4"/>
    <property type="match status" value="1"/>
</dbReference>
<keyword evidence="7 14" id="KW-0106">Calcium</keyword>
<keyword evidence="11 17" id="KW-0376">Hydrogen peroxide</keyword>
<feature type="binding site" evidence="13">
    <location>
        <position position="190"/>
    </location>
    <ligand>
        <name>substrate</name>
    </ligand>
</feature>
<dbReference type="EC" id="1.11.1.7" evidence="2 17"/>
<dbReference type="Proteomes" id="UP001515500">
    <property type="component" value="Chromosome 5"/>
</dbReference>
<evidence type="ECO:0000256" key="16">
    <source>
        <dbReference type="PIRSR" id="PIRSR600823-5"/>
    </source>
</evidence>
<gene>
    <name evidence="20" type="primary">LOC120260339</name>
</gene>
<dbReference type="Gene3D" id="1.10.520.10">
    <property type="match status" value="1"/>
</dbReference>
<evidence type="ECO:0000313" key="19">
    <source>
        <dbReference type="Proteomes" id="UP001515500"/>
    </source>
</evidence>
<dbReference type="GO" id="GO:0005576">
    <property type="term" value="C:extracellular region"/>
    <property type="evidence" value="ECO:0007669"/>
    <property type="project" value="UniProtKB-SubCell"/>
</dbReference>
<accession>A0AB40B8Y1</accession>
<keyword evidence="17" id="KW-0964">Secreted</keyword>
<keyword evidence="9 14" id="KW-0408">Iron</keyword>
<keyword evidence="8 17" id="KW-0560">Oxidoreductase</keyword>
<keyword evidence="4 17" id="KW-0349">Heme</keyword>
<comment type="catalytic activity">
    <reaction evidence="1 17">
        <text>2 a phenolic donor + H2O2 = 2 a phenolic radical donor + 2 H2O</text>
        <dbReference type="Rhea" id="RHEA:56136"/>
        <dbReference type="ChEBI" id="CHEBI:15377"/>
        <dbReference type="ChEBI" id="CHEBI:16240"/>
        <dbReference type="ChEBI" id="CHEBI:139520"/>
        <dbReference type="ChEBI" id="CHEBI:139521"/>
        <dbReference type="EC" id="1.11.1.7"/>
    </reaction>
</comment>
<dbReference type="Pfam" id="PF00141">
    <property type="entry name" value="peroxidase"/>
    <property type="match status" value="1"/>
</dbReference>
<sequence length="352" mass="38771">MLSSSSSSTSSLSNHSQNEIMVKTRSPLLAVLHCVAVVPLILVSIAEIVHAGGNAGLSYDFYQQTCPQVESIVRKTLLPVFMSDPRSPAAFLRLFFHDCIVQGCDASILLDNNSGEMASGKNFGIRNRELIQMMNSLLEVHCPGVVSCADIIALAAKEAVAFSGGPCFDIPLGRKDATVSSFLRADAKLPSPKDGVDRTLEIFSSKGMSIEESVAILGAHSIGVGHCLSIVHRLYDRKERHRDYNMDHGFEIMLRLKCPYKVPLSNETFVANDLTSLIFDNQYYKDIVSGRGLFTVDSEIALDPRTASFVKMFAEDQEYFFRSFSMAFVRLSSSVVLSTGEIRRVCNRVNAY</sequence>
<proteinExistence type="inferred from homology"/>